<evidence type="ECO:0000256" key="3">
    <source>
        <dbReference type="ARBA" id="ARBA00022691"/>
    </source>
</evidence>
<dbReference type="SUPFAM" id="SSF53335">
    <property type="entry name" value="S-adenosyl-L-methionine-dependent methyltransferases"/>
    <property type="match status" value="1"/>
</dbReference>
<dbReference type="InterPro" id="IPR001525">
    <property type="entry name" value="C5_MeTfrase"/>
</dbReference>
<protein>
    <recommendedName>
        <fullName evidence="7">Cytosine-specific methyltransferase</fullName>
        <ecNumber evidence="7">2.1.1.37</ecNumber>
    </recommendedName>
</protein>
<evidence type="ECO:0000256" key="1">
    <source>
        <dbReference type="ARBA" id="ARBA00022603"/>
    </source>
</evidence>
<keyword evidence="9" id="KW-1185">Reference proteome</keyword>
<dbReference type="PROSITE" id="PS00094">
    <property type="entry name" value="C5_MTASE_1"/>
    <property type="match status" value="1"/>
</dbReference>
<dbReference type="Gene3D" id="3.40.50.150">
    <property type="entry name" value="Vaccinia Virus protein VP39"/>
    <property type="match status" value="1"/>
</dbReference>
<keyword evidence="1 5" id="KW-0489">Methyltransferase</keyword>
<name>A0ABS2GEP1_9FIRM</name>
<evidence type="ECO:0000256" key="7">
    <source>
        <dbReference type="RuleBase" id="RU000417"/>
    </source>
</evidence>
<dbReference type="NCBIfam" id="TIGR00675">
    <property type="entry name" value="dcm"/>
    <property type="match status" value="1"/>
</dbReference>
<evidence type="ECO:0000313" key="9">
    <source>
        <dbReference type="Proteomes" id="UP000707138"/>
    </source>
</evidence>
<keyword evidence="4" id="KW-0680">Restriction system</keyword>
<comment type="similarity">
    <text evidence="5 6">Belongs to the class I-like SAM-binding methyltransferase superfamily. C5-methyltransferase family.</text>
</comment>
<accession>A0ABS2GEP1</accession>
<dbReference type="CDD" id="cd00315">
    <property type="entry name" value="Cyt_C5_DNA_methylase"/>
    <property type="match status" value="1"/>
</dbReference>
<evidence type="ECO:0000313" key="8">
    <source>
        <dbReference type="EMBL" id="MBM6911913.1"/>
    </source>
</evidence>
<dbReference type="PRINTS" id="PR00105">
    <property type="entry name" value="C5METTRFRASE"/>
</dbReference>
<dbReference type="Pfam" id="PF00145">
    <property type="entry name" value="DNA_methylase"/>
    <property type="match status" value="2"/>
</dbReference>
<dbReference type="InterPro" id="IPR031303">
    <property type="entry name" value="C5_meth_CS"/>
</dbReference>
<dbReference type="GO" id="GO:0008168">
    <property type="term" value="F:methyltransferase activity"/>
    <property type="evidence" value="ECO:0007669"/>
    <property type="project" value="UniProtKB-KW"/>
</dbReference>
<keyword evidence="3 5" id="KW-0949">S-adenosyl-L-methionine</keyword>
<dbReference type="InterPro" id="IPR029063">
    <property type="entry name" value="SAM-dependent_MTases_sf"/>
</dbReference>
<dbReference type="RefSeq" id="WP_205087229.1">
    <property type="nucleotide sequence ID" value="NZ_JACJLA010000001.1"/>
</dbReference>
<keyword evidence="2 5" id="KW-0808">Transferase</keyword>
<dbReference type="InterPro" id="IPR018117">
    <property type="entry name" value="C5_DNA_meth_AS"/>
</dbReference>
<dbReference type="PROSITE" id="PS51679">
    <property type="entry name" value="SAM_MT_C5"/>
    <property type="match status" value="1"/>
</dbReference>
<dbReference type="EMBL" id="JACJLA010000001">
    <property type="protein sequence ID" value="MBM6911913.1"/>
    <property type="molecule type" value="Genomic_DNA"/>
</dbReference>
<dbReference type="PANTHER" id="PTHR10629:SF52">
    <property type="entry name" value="DNA (CYTOSINE-5)-METHYLTRANSFERASE 1"/>
    <property type="match status" value="1"/>
</dbReference>
<comment type="caution">
    <text evidence="8">The sequence shown here is derived from an EMBL/GenBank/DDBJ whole genome shotgun (WGS) entry which is preliminary data.</text>
</comment>
<proteinExistence type="inferred from homology"/>
<dbReference type="PANTHER" id="PTHR10629">
    <property type="entry name" value="CYTOSINE-SPECIFIC METHYLTRANSFERASE"/>
    <property type="match status" value="1"/>
</dbReference>
<dbReference type="GO" id="GO:0032259">
    <property type="term" value="P:methylation"/>
    <property type="evidence" value="ECO:0007669"/>
    <property type="project" value="UniProtKB-KW"/>
</dbReference>
<dbReference type="Proteomes" id="UP000707138">
    <property type="component" value="Unassembled WGS sequence"/>
</dbReference>
<feature type="active site" evidence="5">
    <location>
        <position position="75"/>
    </location>
</feature>
<sequence length="297" mass="33257">MKVIDLFCGAGGLSLGFKNAGFTIVAAIDNWDPALRTYQSNFDHPVIKSDLADINTITGKLKAFKPEIIIGGPPCQDFSSAGFRNESTRANLTVAFAKIIGNLKPSYFVFENVPLAKYSHSFKEAQRIWKEVGYGLTSIVLDASLCGVPQRRKRLFCIGARYASDGFLERQLQTGYRDPMTVREYCGSSIKVNNYYRHPRSYKRRAVFSIDEPAPTIRGTNRPVAPGYKGHPRDTAPVAEVRPLTSDERALIQTFPPTYIWDVDKRSDKEQLIGNAVPVKLGEYVGNALREWIQNKE</sequence>
<evidence type="ECO:0000256" key="4">
    <source>
        <dbReference type="ARBA" id="ARBA00022747"/>
    </source>
</evidence>
<gene>
    <name evidence="8" type="ORF">H6A01_01045</name>
</gene>
<organism evidence="8 9">
    <name type="scientific">Veillonella magna</name>
    <dbReference type="NCBI Taxonomy" id="464322"/>
    <lineage>
        <taxon>Bacteria</taxon>
        <taxon>Bacillati</taxon>
        <taxon>Bacillota</taxon>
        <taxon>Negativicutes</taxon>
        <taxon>Veillonellales</taxon>
        <taxon>Veillonellaceae</taxon>
        <taxon>Veillonella</taxon>
    </lineage>
</organism>
<dbReference type="EC" id="2.1.1.37" evidence="7"/>
<evidence type="ECO:0000256" key="6">
    <source>
        <dbReference type="RuleBase" id="RU000416"/>
    </source>
</evidence>
<dbReference type="InterPro" id="IPR050390">
    <property type="entry name" value="C5-Methyltransferase"/>
</dbReference>
<evidence type="ECO:0000256" key="2">
    <source>
        <dbReference type="ARBA" id="ARBA00022679"/>
    </source>
</evidence>
<comment type="catalytic activity">
    <reaction evidence="7">
        <text>a 2'-deoxycytidine in DNA + S-adenosyl-L-methionine = a 5-methyl-2'-deoxycytidine in DNA + S-adenosyl-L-homocysteine + H(+)</text>
        <dbReference type="Rhea" id="RHEA:13681"/>
        <dbReference type="Rhea" id="RHEA-COMP:11369"/>
        <dbReference type="Rhea" id="RHEA-COMP:11370"/>
        <dbReference type="ChEBI" id="CHEBI:15378"/>
        <dbReference type="ChEBI" id="CHEBI:57856"/>
        <dbReference type="ChEBI" id="CHEBI:59789"/>
        <dbReference type="ChEBI" id="CHEBI:85452"/>
        <dbReference type="ChEBI" id="CHEBI:85454"/>
        <dbReference type="EC" id="2.1.1.37"/>
    </reaction>
</comment>
<reference evidence="8 9" key="1">
    <citation type="journal article" date="2021" name="Sci. Rep.">
        <title>The distribution of antibiotic resistance genes in chicken gut microbiota commensals.</title>
        <authorList>
            <person name="Juricova H."/>
            <person name="Matiasovicova J."/>
            <person name="Kubasova T."/>
            <person name="Cejkova D."/>
            <person name="Rychlik I."/>
        </authorList>
    </citation>
    <scope>NUCLEOTIDE SEQUENCE [LARGE SCALE GENOMIC DNA]</scope>
    <source>
        <strain evidence="8 9">An537</strain>
    </source>
</reference>
<evidence type="ECO:0000256" key="5">
    <source>
        <dbReference type="PROSITE-ProRule" id="PRU01016"/>
    </source>
</evidence>
<dbReference type="PROSITE" id="PS00095">
    <property type="entry name" value="C5_MTASE_2"/>
    <property type="match status" value="1"/>
</dbReference>
<dbReference type="Gene3D" id="3.90.120.10">
    <property type="entry name" value="DNA Methylase, subunit A, domain 2"/>
    <property type="match status" value="1"/>
</dbReference>